<dbReference type="GO" id="GO:0003887">
    <property type="term" value="F:DNA-directed DNA polymerase activity"/>
    <property type="evidence" value="ECO:0007669"/>
    <property type="project" value="TreeGrafter"/>
</dbReference>
<comment type="subcellular location">
    <subcellularLocation>
        <location evidence="1">Nucleus</location>
    </subcellularLocation>
</comment>
<keyword evidence="6" id="KW-0539">Nucleus</keyword>
<dbReference type="PROSITE" id="PS50173">
    <property type="entry name" value="UMUC"/>
    <property type="match status" value="1"/>
</dbReference>
<dbReference type="GO" id="GO:0042276">
    <property type="term" value="P:error-prone translesion synthesis"/>
    <property type="evidence" value="ECO:0007669"/>
    <property type="project" value="TreeGrafter"/>
</dbReference>
<dbReference type="OrthoDB" id="5723at2759"/>
<dbReference type="Gene3D" id="3.30.70.270">
    <property type="match status" value="1"/>
</dbReference>
<dbReference type="EMBL" id="JWZX01002807">
    <property type="protein sequence ID" value="KOO26753.1"/>
    <property type="molecule type" value="Genomic_DNA"/>
</dbReference>
<dbReference type="PANTHER" id="PTHR45873">
    <property type="entry name" value="DNA POLYMERASE ETA"/>
    <property type="match status" value="1"/>
</dbReference>
<name>A0A0M0JKF5_9EUKA</name>
<protein>
    <submittedName>
        <fullName evidence="8">DNA polymerase eta</fullName>
    </submittedName>
</protein>
<dbReference type="PANTHER" id="PTHR45873:SF1">
    <property type="entry name" value="DNA POLYMERASE ETA"/>
    <property type="match status" value="1"/>
</dbReference>
<evidence type="ECO:0000256" key="4">
    <source>
        <dbReference type="ARBA" id="ARBA00022763"/>
    </source>
</evidence>
<dbReference type="InterPro" id="IPR052230">
    <property type="entry name" value="DNA_polymerase_eta"/>
</dbReference>
<dbReference type="GO" id="GO:0009314">
    <property type="term" value="P:response to radiation"/>
    <property type="evidence" value="ECO:0007669"/>
    <property type="project" value="TreeGrafter"/>
</dbReference>
<proteinExistence type="predicted"/>
<evidence type="ECO:0000256" key="1">
    <source>
        <dbReference type="ARBA" id="ARBA00004123"/>
    </source>
</evidence>
<keyword evidence="5" id="KW-0234">DNA repair</keyword>
<dbReference type="GO" id="GO:0005634">
    <property type="term" value="C:nucleus"/>
    <property type="evidence" value="ECO:0007669"/>
    <property type="project" value="UniProtKB-SubCell"/>
</dbReference>
<evidence type="ECO:0000259" key="7">
    <source>
        <dbReference type="PROSITE" id="PS50173"/>
    </source>
</evidence>
<dbReference type="Proteomes" id="UP000037460">
    <property type="component" value="Unassembled WGS sequence"/>
</dbReference>
<evidence type="ECO:0000256" key="2">
    <source>
        <dbReference type="ARBA" id="ARBA00022679"/>
    </source>
</evidence>
<keyword evidence="2" id="KW-0808">Transferase</keyword>
<evidence type="ECO:0000313" key="8">
    <source>
        <dbReference type="EMBL" id="KOO26753.1"/>
    </source>
</evidence>
<evidence type="ECO:0000313" key="9">
    <source>
        <dbReference type="Proteomes" id="UP000037460"/>
    </source>
</evidence>
<evidence type="ECO:0000256" key="3">
    <source>
        <dbReference type="ARBA" id="ARBA00022723"/>
    </source>
</evidence>
<dbReference type="GO" id="GO:0006281">
    <property type="term" value="P:DNA repair"/>
    <property type="evidence" value="ECO:0007669"/>
    <property type="project" value="UniProtKB-KW"/>
</dbReference>
<gene>
    <name evidence="8" type="ORF">Ctob_008967</name>
</gene>
<evidence type="ECO:0000256" key="6">
    <source>
        <dbReference type="ARBA" id="ARBA00023242"/>
    </source>
</evidence>
<comment type="caution">
    <text evidence="8">The sequence shown here is derived from an EMBL/GenBank/DDBJ whole genome shotgun (WGS) entry which is preliminary data.</text>
</comment>
<dbReference type="Pfam" id="PF00817">
    <property type="entry name" value="IMS"/>
    <property type="match status" value="1"/>
</dbReference>
<dbReference type="InterPro" id="IPR043128">
    <property type="entry name" value="Rev_trsase/Diguanyl_cyclase"/>
</dbReference>
<sequence length="317" mass="33360">MAAASSRTDPRVVALIDMDCFYCACERALDPSLVGVPMAVVQYNPYQNAHHEDGNVGGVVSLPAEPASARVVYKGGKVLMSSGANGSIIAVSYEARKRGVTRFFRGREAIAHCPEMVLVQVPTAHGKSDMGMYRSFGARTLKIIREVCGQSAPVLVEKASVDEMYVDVSAAAAALLTRSALRRALFDEALAAGTHVAGAAEAADEASRGAQPGGVLARNSFRAGHAGQIERAVDVASAAWWERDASEWDPEEEALAAAAVIVDRARRAVTAHLGFTCSAGISSNKLLAKLCGGLHKPNQQTVLPPQVFAPECCLSAV</sequence>
<feature type="domain" description="UmuC" evidence="7">
    <location>
        <begin position="13"/>
        <end position="302"/>
    </location>
</feature>
<accession>A0A0M0JKF5</accession>
<keyword evidence="9" id="KW-1185">Reference proteome</keyword>
<dbReference type="InterPro" id="IPR001126">
    <property type="entry name" value="UmuC"/>
</dbReference>
<dbReference type="SUPFAM" id="SSF56672">
    <property type="entry name" value="DNA/RNA polymerases"/>
    <property type="match status" value="1"/>
</dbReference>
<dbReference type="AlphaFoldDB" id="A0A0M0JKF5"/>
<dbReference type="InterPro" id="IPR043502">
    <property type="entry name" value="DNA/RNA_pol_sf"/>
</dbReference>
<keyword evidence="4" id="KW-0227">DNA damage</keyword>
<organism evidence="8 9">
    <name type="scientific">Chrysochromulina tobinii</name>
    <dbReference type="NCBI Taxonomy" id="1460289"/>
    <lineage>
        <taxon>Eukaryota</taxon>
        <taxon>Haptista</taxon>
        <taxon>Haptophyta</taxon>
        <taxon>Prymnesiophyceae</taxon>
        <taxon>Prymnesiales</taxon>
        <taxon>Chrysochromulinaceae</taxon>
        <taxon>Chrysochromulina</taxon>
    </lineage>
</organism>
<keyword evidence="3" id="KW-0479">Metal-binding</keyword>
<reference evidence="9" key="1">
    <citation type="journal article" date="2015" name="PLoS Genet.">
        <title>Genome Sequence and Transcriptome Analyses of Chrysochromulina tobin: Metabolic Tools for Enhanced Algal Fitness in the Prominent Order Prymnesiales (Haptophyceae).</title>
        <authorList>
            <person name="Hovde B.T."/>
            <person name="Deodato C.R."/>
            <person name="Hunsperger H.M."/>
            <person name="Ryken S.A."/>
            <person name="Yost W."/>
            <person name="Jha R.K."/>
            <person name="Patterson J."/>
            <person name="Monnat R.J. Jr."/>
            <person name="Barlow S.B."/>
            <person name="Starkenburg S.R."/>
            <person name="Cattolico R.A."/>
        </authorList>
    </citation>
    <scope>NUCLEOTIDE SEQUENCE</scope>
    <source>
        <strain evidence="9">CCMP291</strain>
    </source>
</reference>
<dbReference type="GO" id="GO:0005657">
    <property type="term" value="C:replication fork"/>
    <property type="evidence" value="ECO:0007669"/>
    <property type="project" value="TreeGrafter"/>
</dbReference>
<dbReference type="GO" id="GO:0046872">
    <property type="term" value="F:metal ion binding"/>
    <property type="evidence" value="ECO:0007669"/>
    <property type="project" value="UniProtKB-KW"/>
</dbReference>
<dbReference type="Gene3D" id="3.40.1170.60">
    <property type="match status" value="1"/>
</dbReference>
<evidence type="ECO:0000256" key="5">
    <source>
        <dbReference type="ARBA" id="ARBA00023204"/>
    </source>
</evidence>
<dbReference type="GO" id="GO:0035861">
    <property type="term" value="C:site of double-strand break"/>
    <property type="evidence" value="ECO:0007669"/>
    <property type="project" value="TreeGrafter"/>
</dbReference>